<dbReference type="InterPro" id="IPR040224">
    <property type="entry name" value="RDM1"/>
</dbReference>
<name>A0A4U1EBU0_MONMO</name>
<sequence>RTCGDSGMVQLVLFAVTIGGDKTLLVWELSSGPTAEALQFCVLYSVRVFPNAAVGGLGFYAIIKFYSGRDAHRAQKACNQKQLFHTSPEKPHNRLLLGLLGCFRHHFHHRRVIIIPYGKEGNPEACYSESYDRCIQKLLIVVLGKTFLIVLEVLQFQ</sequence>
<gene>
    <name evidence="2" type="ORF">EI555_002471</name>
</gene>
<dbReference type="Proteomes" id="UP000308365">
    <property type="component" value="Unassembled WGS sequence"/>
</dbReference>
<keyword evidence="1" id="KW-0472">Membrane</keyword>
<feature type="transmembrane region" description="Helical" evidence="1">
    <location>
        <begin position="48"/>
        <end position="66"/>
    </location>
</feature>
<keyword evidence="1" id="KW-1133">Transmembrane helix</keyword>
<evidence type="ECO:0000313" key="3">
    <source>
        <dbReference type="Proteomes" id="UP000308365"/>
    </source>
</evidence>
<comment type="caution">
    <text evidence="2">The sequence shown here is derived from an EMBL/GenBank/DDBJ whole genome shotgun (WGS) entry which is preliminary data.</text>
</comment>
<dbReference type="PANTHER" id="PTHR31164">
    <property type="entry name" value="RAD52 MOTIF-CONTAINING PROTEIN 1"/>
    <property type="match status" value="1"/>
</dbReference>
<protein>
    <submittedName>
        <fullName evidence="2">Uncharacterized protein</fullName>
    </submittedName>
</protein>
<keyword evidence="1" id="KW-0812">Transmembrane</keyword>
<accession>A0A4U1EBU0</accession>
<reference evidence="3" key="1">
    <citation type="journal article" date="2019" name="IScience">
        <title>Narwhal Genome Reveals Long-Term Low Genetic Diversity despite Current Large Abundance Size.</title>
        <authorList>
            <person name="Westbury M.V."/>
            <person name="Petersen B."/>
            <person name="Garde E."/>
            <person name="Heide-Jorgensen M.P."/>
            <person name="Lorenzen E.D."/>
        </authorList>
    </citation>
    <scope>NUCLEOTIDE SEQUENCE [LARGE SCALE GENOMIC DNA]</scope>
</reference>
<feature type="non-terminal residue" evidence="2">
    <location>
        <position position="1"/>
    </location>
</feature>
<dbReference type="AlphaFoldDB" id="A0A4U1EBU0"/>
<evidence type="ECO:0000313" key="2">
    <source>
        <dbReference type="EMBL" id="TKC33569.1"/>
    </source>
</evidence>
<dbReference type="PANTHER" id="PTHR31164:SF1">
    <property type="entry name" value="RAD52 MOTIF-CONTAINING PROTEIN 1"/>
    <property type="match status" value="1"/>
</dbReference>
<dbReference type="EMBL" id="RWIC01002749">
    <property type="protein sequence ID" value="TKC33569.1"/>
    <property type="molecule type" value="Genomic_DNA"/>
</dbReference>
<proteinExistence type="predicted"/>
<dbReference type="GO" id="GO:0005730">
    <property type="term" value="C:nucleolus"/>
    <property type="evidence" value="ECO:0007669"/>
    <property type="project" value="TreeGrafter"/>
</dbReference>
<evidence type="ECO:0000256" key="1">
    <source>
        <dbReference type="SAM" id="Phobius"/>
    </source>
</evidence>
<organism evidence="2 3">
    <name type="scientific">Monodon monoceros</name>
    <name type="common">Narwhal</name>
    <name type="synonym">Ceratodon monodon</name>
    <dbReference type="NCBI Taxonomy" id="40151"/>
    <lineage>
        <taxon>Eukaryota</taxon>
        <taxon>Metazoa</taxon>
        <taxon>Chordata</taxon>
        <taxon>Craniata</taxon>
        <taxon>Vertebrata</taxon>
        <taxon>Euteleostomi</taxon>
        <taxon>Mammalia</taxon>
        <taxon>Eutheria</taxon>
        <taxon>Laurasiatheria</taxon>
        <taxon>Artiodactyla</taxon>
        <taxon>Whippomorpha</taxon>
        <taxon>Cetacea</taxon>
        <taxon>Odontoceti</taxon>
        <taxon>Monodontidae</taxon>
        <taxon>Monodon</taxon>
    </lineage>
</organism>